<dbReference type="AlphaFoldDB" id="A0A4C1WTE9"/>
<proteinExistence type="predicted"/>
<sequence>MRDPSEGHVGGCSSTFIFSAPTGNFTKLWNICSSTTISRKRLTCCCHYAGTGRALDLLRSYLSNRIQRVDVNGVTFVNRMGEPQGSEDESEDQIRDEILILLNWRKGLYLQHM</sequence>
<evidence type="ECO:0000313" key="1">
    <source>
        <dbReference type="EMBL" id="GBP53599.1"/>
    </source>
</evidence>
<keyword evidence="2" id="KW-1185">Reference proteome</keyword>
<dbReference type="OrthoDB" id="10065625at2759"/>
<dbReference type="EMBL" id="BGZK01000629">
    <property type="protein sequence ID" value="GBP53599.1"/>
    <property type="molecule type" value="Genomic_DNA"/>
</dbReference>
<reference evidence="1 2" key="1">
    <citation type="journal article" date="2019" name="Commun. Biol.">
        <title>The bagworm genome reveals a unique fibroin gene that provides high tensile strength.</title>
        <authorList>
            <person name="Kono N."/>
            <person name="Nakamura H."/>
            <person name="Ohtoshi R."/>
            <person name="Tomita M."/>
            <person name="Numata K."/>
            <person name="Arakawa K."/>
        </authorList>
    </citation>
    <scope>NUCLEOTIDE SEQUENCE [LARGE SCALE GENOMIC DNA]</scope>
</reference>
<dbReference type="Proteomes" id="UP000299102">
    <property type="component" value="Unassembled WGS sequence"/>
</dbReference>
<protein>
    <submittedName>
        <fullName evidence="1">Uncharacterized protein</fullName>
    </submittedName>
</protein>
<accession>A0A4C1WTE9</accession>
<comment type="caution">
    <text evidence="1">The sequence shown here is derived from an EMBL/GenBank/DDBJ whole genome shotgun (WGS) entry which is preliminary data.</text>
</comment>
<evidence type="ECO:0000313" key="2">
    <source>
        <dbReference type="Proteomes" id="UP000299102"/>
    </source>
</evidence>
<organism evidence="1 2">
    <name type="scientific">Eumeta variegata</name>
    <name type="common">Bagworm moth</name>
    <name type="synonym">Eumeta japonica</name>
    <dbReference type="NCBI Taxonomy" id="151549"/>
    <lineage>
        <taxon>Eukaryota</taxon>
        <taxon>Metazoa</taxon>
        <taxon>Ecdysozoa</taxon>
        <taxon>Arthropoda</taxon>
        <taxon>Hexapoda</taxon>
        <taxon>Insecta</taxon>
        <taxon>Pterygota</taxon>
        <taxon>Neoptera</taxon>
        <taxon>Endopterygota</taxon>
        <taxon>Lepidoptera</taxon>
        <taxon>Glossata</taxon>
        <taxon>Ditrysia</taxon>
        <taxon>Tineoidea</taxon>
        <taxon>Psychidae</taxon>
        <taxon>Oiketicinae</taxon>
        <taxon>Eumeta</taxon>
    </lineage>
</organism>
<gene>
    <name evidence="1" type="ORF">EVAR_79815_1</name>
</gene>
<name>A0A4C1WTE9_EUMVA</name>